<sequence length="60" mass="6971">MRTDSSPSEISSSEMPDSSTSSISFFNLTNIHEWVPYSLFSEIVTSVFYRRLYSIFYNSE</sequence>
<name>A0A7G2IQG5_CITFR</name>
<comment type="caution">
    <text evidence="2">The sequence shown here is derived from an EMBL/GenBank/DDBJ whole genome shotgun (WGS) entry which is preliminary data.</text>
</comment>
<dbReference type="AlphaFoldDB" id="A0A7G2IQG5"/>
<dbReference type="EMBL" id="CBWP010000039">
    <property type="protein sequence ID" value="CDL38269.1"/>
    <property type="molecule type" value="Genomic_DNA"/>
</dbReference>
<proteinExistence type="predicted"/>
<protein>
    <submittedName>
        <fullName evidence="2">Uncharacterized protein</fullName>
    </submittedName>
</protein>
<organism evidence="2 3">
    <name type="scientific">Citrobacter freundii</name>
    <dbReference type="NCBI Taxonomy" id="546"/>
    <lineage>
        <taxon>Bacteria</taxon>
        <taxon>Pseudomonadati</taxon>
        <taxon>Pseudomonadota</taxon>
        <taxon>Gammaproteobacteria</taxon>
        <taxon>Enterobacterales</taxon>
        <taxon>Enterobacteriaceae</taxon>
        <taxon>Citrobacter</taxon>
        <taxon>Citrobacter freundii complex</taxon>
    </lineage>
</organism>
<accession>A0A7G2IQG5</accession>
<evidence type="ECO:0000313" key="3">
    <source>
        <dbReference type="Proteomes" id="UP000019194"/>
    </source>
</evidence>
<reference evidence="2 3" key="1">
    <citation type="submission" date="2013-10" db="EMBL/GenBank/DDBJ databases">
        <title>Antibiotic resistance diversity of beta-lactamase producers in the General Hospital Vienna.</title>
        <authorList>
            <person name="Barisic I."/>
            <person name="Mitteregger D."/>
            <person name="Hirschl A.M."/>
            <person name="Noehammer C."/>
            <person name="Wiesinger-Mayr H."/>
        </authorList>
    </citation>
    <scope>NUCLEOTIDE SEQUENCE [LARGE SCALE GENOMIC DNA]</scope>
    <source>
        <strain evidence="2 3">ISC11</strain>
    </source>
</reference>
<dbReference type="Proteomes" id="UP000019194">
    <property type="component" value="Unassembled WGS sequence"/>
</dbReference>
<feature type="region of interest" description="Disordered" evidence="1">
    <location>
        <begin position="1"/>
        <end position="21"/>
    </location>
</feature>
<evidence type="ECO:0000256" key="1">
    <source>
        <dbReference type="SAM" id="MobiDB-lite"/>
    </source>
</evidence>
<evidence type="ECO:0000313" key="2">
    <source>
        <dbReference type="EMBL" id="CDL38269.1"/>
    </source>
</evidence>